<name>A0ABU2H7C3_9ACTN</name>
<protein>
    <submittedName>
        <fullName evidence="1">Cytidine deaminase</fullName>
    </submittedName>
</protein>
<sequence length="121" mass="12124">MSDASQSGGGPLDPEDEKLVVLARSARARNQAVAGAAVRDETGRTYAATTVQLPSLELSAVQAAVAMAVSGGAEALEAAVVVGDEDQAAAADVAAVGDLRADRLLMAAPDGSVHGTVRLER</sequence>
<accession>A0ABU2H7C3</accession>
<dbReference type="RefSeq" id="WP_310912726.1">
    <property type="nucleotide sequence ID" value="NZ_JAVLVT010000005.1"/>
</dbReference>
<organism evidence="1 2">
    <name type="scientific">Lipingzhangella rawalii</name>
    <dbReference type="NCBI Taxonomy" id="2055835"/>
    <lineage>
        <taxon>Bacteria</taxon>
        <taxon>Bacillati</taxon>
        <taxon>Actinomycetota</taxon>
        <taxon>Actinomycetes</taxon>
        <taxon>Streptosporangiales</taxon>
        <taxon>Nocardiopsidaceae</taxon>
        <taxon>Lipingzhangella</taxon>
    </lineage>
</organism>
<evidence type="ECO:0000313" key="2">
    <source>
        <dbReference type="Proteomes" id="UP001250214"/>
    </source>
</evidence>
<comment type="caution">
    <text evidence="1">The sequence shown here is derived from an EMBL/GenBank/DDBJ whole genome shotgun (WGS) entry which is preliminary data.</text>
</comment>
<dbReference type="InterPro" id="IPR016193">
    <property type="entry name" value="Cytidine_deaminase-like"/>
</dbReference>
<dbReference type="Gene3D" id="3.40.140.10">
    <property type="entry name" value="Cytidine Deaminase, domain 2"/>
    <property type="match status" value="1"/>
</dbReference>
<dbReference type="EMBL" id="JAVLVT010000005">
    <property type="protein sequence ID" value="MDS1271188.1"/>
    <property type="molecule type" value="Genomic_DNA"/>
</dbReference>
<proteinExistence type="predicted"/>
<evidence type="ECO:0000313" key="1">
    <source>
        <dbReference type="EMBL" id="MDS1271188.1"/>
    </source>
</evidence>
<keyword evidence="2" id="KW-1185">Reference proteome</keyword>
<reference evidence="2" key="1">
    <citation type="submission" date="2023-07" db="EMBL/GenBank/DDBJ databases">
        <title>Novel species in the genus Lipingzhangella isolated from Sambhar Salt Lake.</title>
        <authorList>
            <person name="Jiya N."/>
            <person name="Kajale S."/>
            <person name="Sharma A."/>
        </authorList>
    </citation>
    <scope>NUCLEOTIDE SEQUENCE [LARGE SCALE GENOMIC DNA]</scope>
    <source>
        <strain evidence="2">LS1_29</strain>
    </source>
</reference>
<dbReference type="SUPFAM" id="SSF53927">
    <property type="entry name" value="Cytidine deaminase-like"/>
    <property type="match status" value="1"/>
</dbReference>
<gene>
    <name evidence="1" type="ORF">RIF23_12870</name>
</gene>
<dbReference type="Proteomes" id="UP001250214">
    <property type="component" value="Unassembled WGS sequence"/>
</dbReference>